<comment type="catalytic activity">
    <reaction evidence="1">
        <text>ATP + protein L-histidine = ADP + protein N-phospho-L-histidine.</text>
        <dbReference type="EC" id="2.7.13.3"/>
    </reaction>
</comment>
<dbReference type="InterPro" id="IPR004358">
    <property type="entry name" value="Sig_transdc_His_kin-like_C"/>
</dbReference>
<protein>
    <recommendedName>
        <fullName evidence="3">histidine kinase</fullName>
        <ecNumber evidence="3">2.7.13.3</ecNumber>
    </recommendedName>
</protein>
<accession>A0ABS2GLV5</accession>
<dbReference type="InterPro" id="IPR003661">
    <property type="entry name" value="HisK_dim/P_dom"/>
</dbReference>
<feature type="domain" description="Histidine kinase" evidence="11">
    <location>
        <begin position="392"/>
        <end position="604"/>
    </location>
</feature>
<dbReference type="InterPro" id="IPR036097">
    <property type="entry name" value="HisK_dim/P_sf"/>
</dbReference>
<keyword evidence="8" id="KW-1133">Transmembrane helix</keyword>
<keyword evidence="4" id="KW-0597">Phosphoprotein</keyword>
<evidence type="ECO:0000256" key="10">
    <source>
        <dbReference type="ARBA" id="ARBA00023136"/>
    </source>
</evidence>
<name>A0ABS2GLV5_9FIRM</name>
<dbReference type="InterPro" id="IPR050428">
    <property type="entry name" value="TCS_sensor_his_kinase"/>
</dbReference>
<organism evidence="12 13">
    <name type="scientific">Hydrogenoanaerobacterium saccharovorans</name>
    <dbReference type="NCBI Taxonomy" id="474960"/>
    <lineage>
        <taxon>Bacteria</taxon>
        <taxon>Bacillati</taxon>
        <taxon>Bacillota</taxon>
        <taxon>Clostridia</taxon>
        <taxon>Eubacteriales</taxon>
        <taxon>Oscillospiraceae</taxon>
        <taxon>Hydrogenoanaerobacterium</taxon>
    </lineage>
</organism>
<dbReference type="CDD" id="cd00075">
    <property type="entry name" value="HATPase"/>
    <property type="match status" value="1"/>
</dbReference>
<evidence type="ECO:0000256" key="3">
    <source>
        <dbReference type="ARBA" id="ARBA00012438"/>
    </source>
</evidence>
<dbReference type="Pfam" id="PF02518">
    <property type="entry name" value="HATPase_c"/>
    <property type="match status" value="1"/>
</dbReference>
<comment type="caution">
    <text evidence="12">The sequence shown here is derived from an EMBL/GenBank/DDBJ whole genome shotgun (WGS) entry which is preliminary data.</text>
</comment>
<dbReference type="InterPro" id="IPR036890">
    <property type="entry name" value="HATPase_C_sf"/>
</dbReference>
<dbReference type="SMART" id="SM00388">
    <property type="entry name" value="HisKA"/>
    <property type="match status" value="1"/>
</dbReference>
<sequence>MEKLRAYRLRRRIAVPLMLAFSVLWLGTMALLTASTQDRLDITVQRIYKDARDDLEEQWSYYEANLENGLGAEAEHILVDNLSSSSLALTDIAEGGMAFVTRDEENHVIQSQLAWGYGHEADVDMGQRWHLRFDNGLDDAGQLELAQWLMEHRLQHWSYTLYPADSWFAEDAAKDPNCDGRYARITGIELPGYAIEVQKVEIVHPDGTTETMVETTTPGEPTITLDLHYVKISSVLLPGLSYSGGELENSPVDMQLRLKNFREAQAIVSRELADEDRVVQTRGGKITGMSSGSSGTMRMVAGQCSTLTAAIEEEQFLYISTFLLTAAVVLLLSGHLSRKVTSPVEELSQQAATGHCRVDGPITELNALAVSFNQAQDQLAGQLRREREFTRAAAHELKTPLAVLRTHAEALREDILPEKREQYLGIVLEECDRMAELVGRLLEFSRLESGAALHREPLEFAGLIREVLEPLELQLEQKQIRLTADLPELPLTGDRERLREVVGNLLSNALRHCPTGGAIRLALTREAGWVCLSVCNDGLPIPAEDLPHLWEPFFRGDRSRSRESGGTGLGLAIVQAAVTAHGGSCSVENIGQGVCFRIRLPLDPDSTSGTAEHA</sequence>
<keyword evidence="7 12" id="KW-0418">Kinase</keyword>
<dbReference type="SUPFAM" id="SSF55874">
    <property type="entry name" value="ATPase domain of HSP90 chaperone/DNA topoisomerase II/histidine kinase"/>
    <property type="match status" value="1"/>
</dbReference>
<dbReference type="Pfam" id="PF00512">
    <property type="entry name" value="HisKA"/>
    <property type="match status" value="1"/>
</dbReference>
<keyword evidence="13" id="KW-1185">Reference proteome</keyword>
<dbReference type="Proteomes" id="UP000724149">
    <property type="component" value="Unassembled WGS sequence"/>
</dbReference>
<dbReference type="SUPFAM" id="SSF47384">
    <property type="entry name" value="Homodimeric domain of signal transducing histidine kinase"/>
    <property type="match status" value="1"/>
</dbReference>
<dbReference type="EMBL" id="JACSNR010000006">
    <property type="protein sequence ID" value="MBM6923460.1"/>
    <property type="molecule type" value="Genomic_DNA"/>
</dbReference>
<evidence type="ECO:0000256" key="9">
    <source>
        <dbReference type="ARBA" id="ARBA00023012"/>
    </source>
</evidence>
<dbReference type="Gene3D" id="6.10.340.10">
    <property type="match status" value="1"/>
</dbReference>
<dbReference type="Gene3D" id="3.30.565.10">
    <property type="entry name" value="Histidine kinase-like ATPase, C-terminal domain"/>
    <property type="match status" value="1"/>
</dbReference>
<dbReference type="PANTHER" id="PTHR45436">
    <property type="entry name" value="SENSOR HISTIDINE KINASE YKOH"/>
    <property type="match status" value="1"/>
</dbReference>
<evidence type="ECO:0000256" key="8">
    <source>
        <dbReference type="ARBA" id="ARBA00022989"/>
    </source>
</evidence>
<comment type="subcellular location">
    <subcellularLocation>
        <location evidence="2">Membrane</location>
    </subcellularLocation>
</comment>
<dbReference type="PANTHER" id="PTHR45436:SF5">
    <property type="entry name" value="SENSOR HISTIDINE KINASE TRCS"/>
    <property type="match status" value="1"/>
</dbReference>
<evidence type="ECO:0000256" key="4">
    <source>
        <dbReference type="ARBA" id="ARBA00022553"/>
    </source>
</evidence>
<evidence type="ECO:0000256" key="7">
    <source>
        <dbReference type="ARBA" id="ARBA00022777"/>
    </source>
</evidence>
<dbReference type="PROSITE" id="PS50109">
    <property type="entry name" value="HIS_KIN"/>
    <property type="match status" value="1"/>
</dbReference>
<evidence type="ECO:0000256" key="5">
    <source>
        <dbReference type="ARBA" id="ARBA00022679"/>
    </source>
</evidence>
<dbReference type="Gene3D" id="1.10.287.130">
    <property type="match status" value="1"/>
</dbReference>
<dbReference type="InterPro" id="IPR005467">
    <property type="entry name" value="His_kinase_dom"/>
</dbReference>
<keyword evidence="5" id="KW-0808">Transferase</keyword>
<keyword evidence="6" id="KW-0812">Transmembrane</keyword>
<dbReference type="PRINTS" id="PR00344">
    <property type="entry name" value="BCTRLSENSOR"/>
</dbReference>
<evidence type="ECO:0000259" key="11">
    <source>
        <dbReference type="PROSITE" id="PS50109"/>
    </source>
</evidence>
<evidence type="ECO:0000313" key="12">
    <source>
        <dbReference type="EMBL" id="MBM6923460.1"/>
    </source>
</evidence>
<keyword evidence="10" id="KW-0472">Membrane</keyword>
<evidence type="ECO:0000256" key="2">
    <source>
        <dbReference type="ARBA" id="ARBA00004370"/>
    </source>
</evidence>
<gene>
    <name evidence="12" type="ORF">H9X81_07135</name>
</gene>
<dbReference type="RefSeq" id="WP_204720891.1">
    <property type="nucleotide sequence ID" value="NZ_JACSNR010000006.1"/>
</dbReference>
<keyword evidence="9" id="KW-0902">Two-component regulatory system</keyword>
<dbReference type="CDD" id="cd00082">
    <property type="entry name" value="HisKA"/>
    <property type="match status" value="1"/>
</dbReference>
<evidence type="ECO:0000313" key="13">
    <source>
        <dbReference type="Proteomes" id="UP000724149"/>
    </source>
</evidence>
<dbReference type="GO" id="GO:0016301">
    <property type="term" value="F:kinase activity"/>
    <property type="evidence" value="ECO:0007669"/>
    <property type="project" value="UniProtKB-KW"/>
</dbReference>
<dbReference type="EC" id="2.7.13.3" evidence="3"/>
<dbReference type="SMART" id="SM00387">
    <property type="entry name" value="HATPase_c"/>
    <property type="match status" value="1"/>
</dbReference>
<evidence type="ECO:0000256" key="1">
    <source>
        <dbReference type="ARBA" id="ARBA00000085"/>
    </source>
</evidence>
<reference evidence="12 13" key="1">
    <citation type="journal article" date="2021" name="Sci. Rep.">
        <title>The distribution of antibiotic resistance genes in chicken gut microbiota commensals.</title>
        <authorList>
            <person name="Juricova H."/>
            <person name="Matiasovicova J."/>
            <person name="Kubasova T."/>
            <person name="Cejkova D."/>
            <person name="Rychlik I."/>
        </authorList>
    </citation>
    <scope>NUCLEOTIDE SEQUENCE [LARGE SCALE GENOMIC DNA]</scope>
    <source>
        <strain evidence="12 13">An564</strain>
    </source>
</reference>
<proteinExistence type="predicted"/>
<evidence type="ECO:0000256" key="6">
    <source>
        <dbReference type="ARBA" id="ARBA00022692"/>
    </source>
</evidence>
<dbReference type="InterPro" id="IPR003594">
    <property type="entry name" value="HATPase_dom"/>
</dbReference>